<feature type="domain" description="PTS EIIB type-2" evidence="7">
    <location>
        <begin position="10"/>
        <end position="99"/>
    </location>
</feature>
<evidence type="ECO:0000256" key="6">
    <source>
        <dbReference type="ARBA" id="ARBA00022683"/>
    </source>
</evidence>
<dbReference type="RefSeq" id="WP_336405600.1">
    <property type="nucleotide sequence ID" value="NZ_JBAPLU010000021.1"/>
</dbReference>
<keyword evidence="2" id="KW-0813">Transport</keyword>
<dbReference type="InterPro" id="IPR036095">
    <property type="entry name" value="PTS_EIIB-like_sf"/>
</dbReference>
<comment type="caution">
    <text evidence="8">The sequence shown here is derived from an EMBL/GenBank/DDBJ whole genome shotgun (WGS) entry which is preliminary data.</text>
</comment>
<evidence type="ECO:0000256" key="3">
    <source>
        <dbReference type="ARBA" id="ARBA00022553"/>
    </source>
</evidence>
<dbReference type="PANTHER" id="PTHR30181">
    <property type="entry name" value="MANNITOL PERMEASE IIC COMPONENT"/>
    <property type="match status" value="1"/>
</dbReference>
<gene>
    <name evidence="8" type="ORF">TEK04_17295</name>
</gene>
<dbReference type="PANTHER" id="PTHR30181:SF2">
    <property type="entry name" value="PTS SYSTEM MANNITOL-SPECIFIC EIICBA COMPONENT"/>
    <property type="match status" value="1"/>
</dbReference>
<dbReference type="InterPro" id="IPR013011">
    <property type="entry name" value="PTS_EIIB_2"/>
</dbReference>
<keyword evidence="6" id="KW-0598">Phosphotransferase system</keyword>
<proteinExistence type="predicted"/>
<keyword evidence="9" id="KW-1185">Reference proteome</keyword>
<dbReference type="Proteomes" id="UP001361570">
    <property type="component" value="Unassembled WGS sequence"/>
</dbReference>
<dbReference type="SUPFAM" id="SSF52794">
    <property type="entry name" value="PTS system IIB component-like"/>
    <property type="match status" value="1"/>
</dbReference>
<dbReference type="EMBL" id="JBAPLU010000021">
    <property type="protein sequence ID" value="MEI4273480.1"/>
    <property type="molecule type" value="Genomic_DNA"/>
</dbReference>
<sequence length="102" mass="10628">MPSVEGSQVRKLVIACDAGMGSSVLMANQLKKRLKDNGVVIEHSPLDAIPADADLVLTHSKLVDRTRTHAGDRPVVAFTAFVGDPAVDDVVAAIHGGTTIDG</sequence>
<dbReference type="InterPro" id="IPR003501">
    <property type="entry name" value="PTS_EIIB_2/3"/>
</dbReference>
<name>A0ABU8DXQ3_9ACTN</name>
<comment type="function">
    <text evidence="1">The phosphoenolpyruvate-dependent sugar phosphotransferase system (sugar PTS), a major carbohydrate active transport system, catalyzes the phosphorylation of incoming sugar substrates concomitantly with their translocation across the cell membrane. The enzyme II CmtAB PTS system is involved in D-mannitol transport.</text>
</comment>
<dbReference type="PROSITE" id="PS51099">
    <property type="entry name" value="PTS_EIIB_TYPE_2"/>
    <property type="match status" value="1"/>
</dbReference>
<evidence type="ECO:0000256" key="4">
    <source>
        <dbReference type="ARBA" id="ARBA00022597"/>
    </source>
</evidence>
<evidence type="ECO:0000256" key="1">
    <source>
        <dbReference type="ARBA" id="ARBA00002434"/>
    </source>
</evidence>
<keyword evidence="3" id="KW-0597">Phosphoprotein</keyword>
<reference evidence="8 9" key="1">
    <citation type="submission" date="2024-03" db="EMBL/GenBank/DDBJ databases">
        <title>Draft genome sequence of Klenkia sp. LSe6-5.</title>
        <authorList>
            <person name="Duangmal K."/>
            <person name="Chantavorakit T."/>
        </authorList>
    </citation>
    <scope>NUCLEOTIDE SEQUENCE [LARGE SCALE GENOMIC DNA]</scope>
    <source>
        <strain evidence="8 9">LSe6-5</strain>
    </source>
</reference>
<protein>
    <recommendedName>
        <fullName evidence="7">PTS EIIB type-2 domain-containing protein</fullName>
    </recommendedName>
</protein>
<evidence type="ECO:0000313" key="9">
    <source>
        <dbReference type="Proteomes" id="UP001361570"/>
    </source>
</evidence>
<evidence type="ECO:0000259" key="7">
    <source>
        <dbReference type="PROSITE" id="PS51099"/>
    </source>
</evidence>
<dbReference type="Gene3D" id="3.40.50.2300">
    <property type="match status" value="1"/>
</dbReference>
<dbReference type="InterPro" id="IPR050893">
    <property type="entry name" value="Sugar_PTS"/>
</dbReference>
<organism evidence="8 9">
    <name type="scientific">Klenkia sesuvii</name>
    <dbReference type="NCBI Taxonomy" id="3103137"/>
    <lineage>
        <taxon>Bacteria</taxon>
        <taxon>Bacillati</taxon>
        <taxon>Actinomycetota</taxon>
        <taxon>Actinomycetes</taxon>
        <taxon>Geodermatophilales</taxon>
        <taxon>Geodermatophilaceae</taxon>
        <taxon>Klenkia</taxon>
    </lineage>
</organism>
<evidence type="ECO:0000256" key="5">
    <source>
        <dbReference type="ARBA" id="ARBA00022679"/>
    </source>
</evidence>
<dbReference type="Pfam" id="PF02302">
    <property type="entry name" value="PTS_IIB"/>
    <property type="match status" value="1"/>
</dbReference>
<evidence type="ECO:0000256" key="2">
    <source>
        <dbReference type="ARBA" id="ARBA00022448"/>
    </source>
</evidence>
<accession>A0ABU8DXQ3</accession>
<keyword evidence="4" id="KW-0762">Sugar transport</keyword>
<evidence type="ECO:0000313" key="8">
    <source>
        <dbReference type="EMBL" id="MEI4273480.1"/>
    </source>
</evidence>
<keyword evidence="5" id="KW-0808">Transferase</keyword>